<keyword evidence="2" id="KW-1185">Reference proteome</keyword>
<name>A0ACC1NV70_9HYPO</name>
<accession>A0ACC1NV70</accession>
<dbReference type="Proteomes" id="UP001143910">
    <property type="component" value="Unassembled WGS sequence"/>
</dbReference>
<protein>
    <submittedName>
        <fullName evidence="1">Uncharacterized protein</fullName>
    </submittedName>
</protein>
<comment type="caution">
    <text evidence="1">The sequence shown here is derived from an EMBL/GenBank/DDBJ whole genome shotgun (WGS) entry which is preliminary data.</text>
</comment>
<organism evidence="1 2">
    <name type="scientific">Zarea fungicola</name>
    <dbReference type="NCBI Taxonomy" id="93591"/>
    <lineage>
        <taxon>Eukaryota</taxon>
        <taxon>Fungi</taxon>
        <taxon>Dikarya</taxon>
        <taxon>Ascomycota</taxon>
        <taxon>Pezizomycotina</taxon>
        <taxon>Sordariomycetes</taxon>
        <taxon>Hypocreomycetidae</taxon>
        <taxon>Hypocreales</taxon>
        <taxon>Cordycipitaceae</taxon>
        <taxon>Zarea</taxon>
    </lineage>
</organism>
<gene>
    <name evidence="1" type="ORF">NQ176_g1125</name>
</gene>
<evidence type="ECO:0000313" key="2">
    <source>
        <dbReference type="Proteomes" id="UP001143910"/>
    </source>
</evidence>
<dbReference type="EMBL" id="JANJQO010000055">
    <property type="protein sequence ID" value="KAJ2982840.1"/>
    <property type="molecule type" value="Genomic_DNA"/>
</dbReference>
<evidence type="ECO:0000313" key="1">
    <source>
        <dbReference type="EMBL" id="KAJ2982840.1"/>
    </source>
</evidence>
<reference evidence="1" key="1">
    <citation type="submission" date="2022-08" db="EMBL/GenBank/DDBJ databases">
        <title>Genome Sequence of Lecanicillium fungicola.</title>
        <authorList>
            <person name="Buettner E."/>
        </authorList>
    </citation>
    <scope>NUCLEOTIDE SEQUENCE</scope>
    <source>
        <strain evidence="1">Babe33</strain>
    </source>
</reference>
<proteinExistence type="predicted"/>
<sequence>MTDDIQPFQISVPDAAIKQLKDKLGSATFADRVDFSNDWNYGSPLSDVERLTGRWKDGYDWRKQEAMLNKLPQFTTPIEVDGFGKLTIHFLHQKSSRVDSIPLLFVHGWPGSFLEAIKLLPLLDAPEGKPSFHIVAPSLPNFGFSDAVQKPGFSAAQYAETVHKLMIKLGYNEYVTQGGDWGFLITRLVGAKYPQHCLASHVNFVRIHAAPTFLQSPMLYLRNALTAYSASERAGLARSAWFVDEGVGYNVEQSTKPSTLGFALADSPVALLAWIYEKLHDWTDEYPWEDDEILTWVSIYQFSKGGPAASVRIYYEVKHAPADEYSQGLQYVPHVQLGISIFPKDVRVPPIRWVRGLGPVVFEAVHKRGGHFAAHELPSQLVQDLQAMFGPGGGAYRVGKKFDPSL</sequence>